<name>A0A8H7DDG9_9AGAR</name>
<dbReference type="EMBL" id="JACAZH010000005">
    <property type="protein sequence ID" value="KAF7368083.1"/>
    <property type="molecule type" value="Genomic_DNA"/>
</dbReference>
<dbReference type="AlphaFoldDB" id="A0A8H7DDG9"/>
<comment type="caution">
    <text evidence="2">The sequence shown here is derived from an EMBL/GenBank/DDBJ whole genome shotgun (WGS) entry which is preliminary data.</text>
</comment>
<reference evidence="2" key="1">
    <citation type="submission" date="2020-05" db="EMBL/GenBank/DDBJ databases">
        <title>Mycena genomes resolve the evolution of fungal bioluminescence.</title>
        <authorList>
            <person name="Tsai I.J."/>
        </authorList>
    </citation>
    <scope>NUCLEOTIDE SEQUENCE</scope>
    <source>
        <strain evidence="2">160909Yilan</strain>
    </source>
</reference>
<evidence type="ECO:0000313" key="3">
    <source>
        <dbReference type="Proteomes" id="UP000623467"/>
    </source>
</evidence>
<dbReference type="OrthoDB" id="3342934at2759"/>
<gene>
    <name evidence="2" type="ORF">MSAN_00874400</name>
</gene>
<feature type="signal peptide" evidence="1">
    <location>
        <begin position="1"/>
        <end position="18"/>
    </location>
</feature>
<accession>A0A8H7DDG9</accession>
<dbReference type="InterPro" id="IPR037176">
    <property type="entry name" value="Osmotin/thaumatin-like_sf"/>
</dbReference>
<evidence type="ECO:0000256" key="1">
    <source>
        <dbReference type="SAM" id="SignalP"/>
    </source>
</evidence>
<dbReference type="SUPFAM" id="SSF49870">
    <property type="entry name" value="Osmotin, thaumatin-like protein"/>
    <property type="match status" value="1"/>
</dbReference>
<evidence type="ECO:0000313" key="2">
    <source>
        <dbReference type="EMBL" id="KAF7368083.1"/>
    </source>
</evidence>
<proteinExistence type="predicted"/>
<keyword evidence="1" id="KW-0732">Signal</keyword>
<keyword evidence="3" id="KW-1185">Reference proteome</keyword>
<sequence>MKTATFAVIAVAIGHALAESHTVTFSNRCGHGTPKLIGQHGAVLSSGGAHTSHGPLIGAIAYLQTGNCGFNGEGCTLVETTLKNPTTPGSGSSTDISLIPPHAFSVTTGFHYVGACGSAGADCKNAKCKTAFHKSTDTGVQVACQADNANLVITFCH</sequence>
<feature type="chain" id="PRO_5034369747" evidence="1">
    <location>
        <begin position="19"/>
        <end position="157"/>
    </location>
</feature>
<dbReference type="Proteomes" id="UP000623467">
    <property type="component" value="Unassembled WGS sequence"/>
</dbReference>
<protein>
    <submittedName>
        <fullName evidence="2">Glycopeptide</fullName>
    </submittedName>
</protein>
<organism evidence="2 3">
    <name type="scientific">Mycena sanguinolenta</name>
    <dbReference type="NCBI Taxonomy" id="230812"/>
    <lineage>
        <taxon>Eukaryota</taxon>
        <taxon>Fungi</taxon>
        <taxon>Dikarya</taxon>
        <taxon>Basidiomycota</taxon>
        <taxon>Agaricomycotina</taxon>
        <taxon>Agaricomycetes</taxon>
        <taxon>Agaricomycetidae</taxon>
        <taxon>Agaricales</taxon>
        <taxon>Marasmiineae</taxon>
        <taxon>Mycenaceae</taxon>
        <taxon>Mycena</taxon>
    </lineage>
</organism>